<feature type="transmembrane region" description="Helical" evidence="1">
    <location>
        <begin position="144"/>
        <end position="162"/>
    </location>
</feature>
<feature type="transmembrane region" description="Helical" evidence="1">
    <location>
        <begin position="788"/>
        <end position="809"/>
    </location>
</feature>
<feature type="transmembrane region" description="Helical" evidence="1">
    <location>
        <begin position="168"/>
        <end position="187"/>
    </location>
</feature>
<dbReference type="Gene3D" id="3.30.2090.10">
    <property type="entry name" value="Multidrug efflux transporter AcrB TolC docking domain, DN and DC subdomains"/>
    <property type="match status" value="2"/>
</dbReference>
<dbReference type="Gene3D" id="3.30.70.1440">
    <property type="entry name" value="Multidrug efflux transporter AcrB pore domain"/>
    <property type="match status" value="1"/>
</dbReference>
<dbReference type="Pfam" id="PF00873">
    <property type="entry name" value="ACR_tran"/>
    <property type="match status" value="1"/>
</dbReference>
<dbReference type="SUPFAM" id="SSF82714">
    <property type="entry name" value="Multidrug efflux transporter AcrB TolC docking domain, DN and DC subdomains"/>
    <property type="match status" value="2"/>
</dbReference>
<dbReference type="PRINTS" id="PR00702">
    <property type="entry name" value="ACRIFLAVINRP"/>
</dbReference>
<dbReference type="PANTHER" id="PTHR32063">
    <property type="match status" value="1"/>
</dbReference>
<feature type="transmembrane region" description="Helical" evidence="1">
    <location>
        <begin position="695"/>
        <end position="712"/>
    </location>
</feature>
<accession>A0A8J6Y2Q6</accession>
<sequence>ENDLRRYGLTFDQVAVAVRKSSLDLPGGSVRTEGGEILLRTKGQAYVGTEFENLVVLSRPDGTHLRLGDVATVVDGFAETDQFARFDGHDAVLVQIYRTGDQAALTIADAAKEYLKSAQGRMPEGIHLTPWQDASKVLKDRLSLLLRNGAAGFVLVFISLSLFLRFRLAFWVSLGIPISFMGAIWLMPHLGVSVNLISLFAFIVVLGIVVDDAIVAGENIYTHQQRHRQGLKGSIEGAREVATPVIFAVLTTVAAFFPLLNVDGAIGKVMRTIPLIVIPCLLFSLVESLWILPAHLSHMKANPKESAWRKFQSFFADGLEWYVRKVYAPSLDVLLRWRYVTVAIGIATLLITLGTVKGGYIRFEFFPAVEADYISAALTMPQGTPAEQTSEVVRLIEASAFEAKEDFKDRTGGEDLFLHVSAAVGDQPYSVSQQRNAGTAATRSTAGHLGEVTIELSPAENRTFSSTELADRWRELTGTIPDAVELTFSASLFSPGDDIDVQLTGPDLVQLRSAADAVKKRLLEYAGVSQIADSFREGKKEVKLKIKPQAETLGLTQSDLGRQVRQAFYGEEAQRIQRGRDDIRVMVRYPASERRSLGDMENMRIRTPDGAQVPFGEVAEVQTGRGYSTIKRVDRRRSVNVTADVDPAKAATDVIVADLAARVLPEILAEHPGVFFTFEGQKAEQRDTMGGLKKGFALALVMIFALLAIPLRSYVQPLIIMLAIPFGLVGAIWGHLLMGMNLTIMSMFGLVALAGVVVNDSLVMVDFVNRRFRETGDIREAVRLSGAARFRPIILTSLTTFAGLSPLLLEKSMQARFLIPMAISLAFGVMFSTVITLVLVPSGYLILEDLRSLLRRLLFREVAVEQE</sequence>
<feature type="transmembrane region" description="Helical" evidence="1">
    <location>
        <begin position="821"/>
        <end position="847"/>
    </location>
</feature>
<dbReference type="Gene3D" id="1.20.1640.10">
    <property type="entry name" value="Multidrug efflux transporter AcrB transmembrane domain"/>
    <property type="match status" value="2"/>
</dbReference>
<feature type="transmembrane region" description="Helical" evidence="1">
    <location>
        <begin position="241"/>
        <end position="260"/>
    </location>
</feature>
<evidence type="ECO:0000313" key="2">
    <source>
        <dbReference type="EMBL" id="MBD3869398.1"/>
    </source>
</evidence>
<dbReference type="GO" id="GO:0042910">
    <property type="term" value="F:xenobiotic transmembrane transporter activity"/>
    <property type="evidence" value="ECO:0007669"/>
    <property type="project" value="TreeGrafter"/>
</dbReference>
<dbReference type="Gene3D" id="3.30.70.1320">
    <property type="entry name" value="Multidrug efflux transporter AcrB pore domain like"/>
    <property type="match status" value="1"/>
</dbReference>
<keyword evidence="1" id="KW-0472">Membrane</keyword>
<reference evidence="2 3" key="1">
    <citation type="submission" date="2020-08" db="EMBL/GenBank/DDBJ databases">
        <title>Acidobacteriota in marine sediments use diverse sulfur dissimilation pathways.</title>
        <authorList>
            <person name="Wasmund K."/>
        </authorList>
    </citation>
    <scope>NUCLEOTIDE SEQUENCE [LARGE SCALE GENOMIC DNA]</scope>
    <source>
        <strain evidence="2">MAG AM4</strain>
    </source>
</reference>
<feature type="non-terminal residue" evidence="2">
    <location>
        <position position="1"/>
    </location>
</feature>
<dbReference type="PANTHER" id="PTHR32063:SF33">
    <property type="entry name" value="RND SUPERFAMILY EFFLUX PUMP PERMEASE COMPONENT"/>
    <property type="match status" value="1"/>
</dbReference>
<comment type="caution">
    <text evidence="2">The sequence shown here is derived from an EMBL/GenBank/DDBJ whole genome shotgun (WGS) entry which is preliminary data.</text>
</comment>
<dbReference type="InterPro" id="IPR027463">
    <property type="entry name" value="AcrB_DN_DC_subdom"/>
</dbReference>
<organism evidence="2 3">
    <name type="scientific">Candidatus Polarisedimenticola svalbardensis</name>
    <dbReference type="NCBI Taxonomy" id="2886004"/>
    <lineage>
        <taxon>Bacteria</taxon>
        <taxon>Pseudomonadati</taxon>
        <taxon>Acidobacteriota</taxon>
        <taxon>Candidatus Polarisedimenticolia</taxon>
        <taxon>Candidatus Polarisedimenticolales</taxon>
        <taxon>Candidatus Polarisedimenticolaceae</taxon>
        <taxon>Candidatus Polarisedimenticola</taxon>
    </lineage>
</organism>
<evidence type="ECO:0000256" key="1">
    <source>
        <dbReference type="SAM" id="Phobius"/>
    </source>
</evidence>
<dbReference type="EMBL" id="JACXWD010000083">
    <property type="protein sequence ID" value="MBD3869398.1"/>
    <property type="molecule type" value="Genomic_DNA"/>
</dbReference>
<feature type="transmembrane region" description="Helical" evidence="1">
    <location>
        <begin position="337"/>
        <end position="356"/>
    </location>
</feature>
<feature type="transmembrane region" description="Helical" evidence="1">
    <location>
        <begin position="199"/>
        <end position="221"/>
    </location>
</feature>
<keyword evidence="1" id="KW-0812">Transmembrane</keyword>
<proteinExistence type="predicted"/>
<name>A0A8J6Y2Q6_9BACT</name>
<keyword evidence="1" id="KW-1133">Transmembrane helix</keyword>
<dbReference type="AlphaFoldDB" id="A0A8J6Y2Q6"/>
<dbReference type="GO" id="GO:0005886">
    <property type="term" value="C:plasma membrane"/>
    <property type="evidence" value="ECO:0007669"/>
    <property type="project" value="TreeGrafter"/>
</dbReference>
<protein>
    <submittedName>
        <fullName evidence="2">Efflux RND transporter permease subunit</fullName>
    </submittedName>
</protein>
<dbReference type="Gene3D" id="3.30.70.1430">
    <property type="entry name" value="Multidrug efflux transporter AcrB pore domain"/>
    <property type="match status" value="1"/>
</dbReference>
<feature type="transmembrane region" description="Helical" evidence="1">
    <location>
        <begin position="718"/>
        <end position="736"/>
    </location>
</feature>
<dbReference type="Proteomes" id="UP000648239">
    <property type="component" value="Unassembled WGS sequence"/>
</dbReference>
<dbReference type="InterPro" id="IPR001036">
    <property type="entry name" value="Acrflvin-R"/>
</dbReference>
<dbReference type="SUPFAM" id="SSF82866">
    <property type="entry name" value="Multidrug efflux transporter AcrB transmembrane domain"/>
    <property type="match status" value="2"/>
</dbReference>
<evidence type="ECO:0000313" key="3">
    <source>
        <dbReference type="Proteomes" id="UP000648239"/>
    </source>
</evidence>
<feature type="transmembrane region" description="Helical" evidence="1">
    <location>
        <begin position="748"/>
        <end position="768"/>
    </location>
</feature>
<feature type="transmembrane region" description="Helical" evidence="1">
    <location>
        <begin position="272"/>
        <end position="292"/>
    </location>
</feature>
<gene>
    <name evidence="2" type="ORF">IFK94_14855</name>
</gene>